<dbReference type="RefSeq" id="WP_090383058.1">
    <property type="nucleotide sequence ID" value="NZ_FNLC01000003.1"/>
</dbReference>
<protein>
    <submittedName>
        <fullName evidence="1">Uncharacterized protein</fullName>
    </submittedName>
</protein>
<reference evidence="2" key="1">
    <citation type="submission" date="2016-10" db="EMBL/GenBank/DDBJ databases">
        <authorList>
            <person name="Varghese N."/>
            <person name="Submissions S."/>
        </authorList>
    </citation>
    <scope>NUCLEOTIDE SEQUENCE [LARGE SCALE GENOMIC DNA]</scope>
    <source>
        <strain evidence="2">DSM 24767</strain>
    </source>
</reference>
<dbReference type="OrthoDB" id="295585at2157"/>
<sequence length="99" mass="11421">MTQSNSIPENWELELEQTTYDPIMEREYTRIAYTHADRDVTLRVSDVHEPNSFGGWGYFVRVNGSESAELALVEELEEARSIAFEYMKETDEQVATPEA</sequence>
<dbReference type="EMBL" id="FNLC01000003">
    <property type="protein sequence ID" value="SDR25750.1"/>
    <property type="molecule type" value="Genomic_DNA"/>
</dbReference>
<name>A0A1H1HJS1_NATTX</name>
<gene>
    <name evidence="1" type="ORF">SAMN04489842_2821</name>
</gene>
<keyword evidence="2" id="KW-1185">Reference proteome</keyword>
<dbReference type="AlphaFoldDB" id="A0A1H1HJS1"/>
<evidence type="ECO:0000313" key="2">
    <source>
        <dbReference type="Proteomes" id="UP000198848"/>
    </source>
</evidence>
<accession>A0A1H1HJS1</accession>
<evidence type="ECO:0000313" key="1">
    <source>
        <dbReference type="EMBL" id="SDR25750.1"/>
    </source>
</evidence>
<organism evidence="1 2">
    <name type="scientific">Natronobacterium texcoconense</name>
    <dbReference type="NCBI Taxonomy" id="1095778"/>
    <lineage>
        <taxon>Archaea</taxon>
        <taxon>Methanobacteriati</taxon>
        <taxon>Methanobacteriota</taxon>
        <taxon>Stenosarchaea group</taxon>
        <taxon>Halobacteria</taxon>
        <taxon>Halobacteriales</taxon>
        <taxon>Natrialbaceae</taxon>
        <taxon>Natronobacterium</taxon>
    </lineage>
</organism>
<proteinExistence type="predicted"/>
<dbReference type="Proteomes" id="UP000198848">
    <property type="component" value="Unassembled WGS sequence"/>
</dbReference>
<dbReference type="STRING" id="1095778.SAMN04489842_2821"/>